<accession>A0A495RCU2</accession>
<dbReference type="GO" id="GO:0010045">
    <property type="term" value="P:response to nickel cation"/>
    <property type="evidence" value="ECO:0007669"/>
    <property type="project" value="TreeGrafter"/>
</dbReference>
<comment type="function">
    <text evidence="1">Efflux system for nickel and cobalt.</text>
</comment>
<proteinExistence type="inferred from homology"/>
<comment type="caution">
    <text evidence="14">The sequence shown here is derived from an EMBL/GenBank/DDBJ whole genome shotgun (WGS) entry which is preliminary data.</text>
</comment>
<feature type="transmembrane region" description="Helical" evidence="13">
    <location>
        <begin position="221"/>
        <end position="244"/>
    </location>
</feature>
<evidence type="ECO:0000256" key="3">
    <source>
        <dbReference type="ARBA" id="ARBA00022426"/>
    </source>
</evidence>
<keyword evidence="7 13" id="KW-0812">Transmembrane</keyword>
<evidence type="ECO:0000256" key="11">
    <source>
        <dbReference type="ARBA" id="ARBA00023136"/>
    </source>
</evidence>
<feature type="transmembrane region" description="Helical" evidence="13">
    <location>
        <begin position="146"/>
        <end position="163"/>
    </location>
</feature>
<dbReference type="PANTHER" id="PTHR40659:SF1">
    <property type="entry name" value="NICKEL_COBALT EFFLUX SYSTEM RCNA"/>
    <property type="match status" value="1"/>
</dbReference>
<dbReference type="OrthoDB" id="9812956at2"/>
<keyword evidence="4 13" id="KW-0813">Transport</keyword>
<evidence type="ECO:0000256" key="1">
    <source>
        <dbReference type="ARBA" id="ARBA00002510"/>
    </source>
</evidence>
<feature type="transmembrane region" description="Helical" evidence="13">
    <location>
        <begin position="250"/>
        <end position="274"/>
    </location>
</feature>
<dbReference type="GO" id="GO:0046583">
    <property type="term" value="F:monoatomic cation efflux transmembrane transporter activity"/>
    <property type="evidence" value="ECO:0007669"/>
    <property type="project" value="TreeGrafter"/>
</dbReference>
<reference evidence="14 15" key="1">
    <citation type="submission" date="2018-10" db="EMBL/GenBank/DDBJ databases">
        <title>Genomic Encyclopedia of Type Strains, Phase IV (KMG-IV): sequencing the most valuable type-strain genomes for metagenomic binning, comparative biology and taxonomic classification.</title>
        <authorList>
            <person name="Goeker M."/>
        </authorList>
    </citation>
    <scope>NUCLEOTIDE SEQUENCE [LARGE SCALE GENOMIC DNA]</scope>
    <source>
        <strain evidence="14 15">DSM 22228</strain>
    </source>
</reference>
<dbReference type="GO" id="GO:0015099">
    <property type="term" value="F:nickel cation transmembrane transporter activity"/>
    <property type="evidence" value="ECO:0007669"/>
    <property type="project" value="UniProtKB-UniRule"/>
</dbReference>
<organism evidence="14 15">
    <name type="scientific">Orbus hercynius</name>
    <dbReference type="NCBI Taxonomy" id="593135"/>
    <lineage>
        <taxon>Bacteria</taxon>
        <taxon>Pseudomonadati</taxon>
        <taxon>Pseudomonadota</taxon>
        <taxon>Gammaproteobacteria</taxon>
        <taxon>Orbales</taxon>
        <taxon>Orbaceae</taxon>
        <taxon>Orbus</taxon>
    </lineage>
</organism>
<dbReference type="InterPro" id="IPR051224">
    <property type="entry name" value="NiCoT_RcnA"/>
</dbReference>
<dbReference type="AlphaFoldDB" id="A0A495RCU2"/>
<feature type="transmembrane region" description="Helical" evidence="13">
    <location>
        <begin position="295"/>
        <end position="327"/>
    </location>
</feature>
<evidence type="ECO:0000256" key="13">
    <source>
        <dbReference type="RuleBase" id="RU362101"/>
    </source>
</evidence>
<evidence type="ECO:0000313" key="14">
    <source>
        <dbReference type="EMBL" id="RKS85185.1"/>
    </source>
</evidence>
<keyword evidence="10" id="KW-0921">Nickel transport</keyword>
<dbReference type="RefSeq" id="WP_121145340.1">
    <property type="nucleotide sequence ID" value="NZ_RBWY01000003.1"/>
</dbReference>
<dbReference type="GO" id="GO:0032025">
    <property type="term" value="P:response to cobalt ion"/>
    <property type="evidence" value="ECO:0007669"/>
    <property type="project" value="TreeGrafter"/>
</dbReference>
<evidence type="ECO:0000313" key="15">
    <source>
        <dbReference type="Proteomes" id="UP000278542"/>
    </source>
</evidence>
<dbReference type="EMBL" id="RBWY01000003">
    <property type="protein sequence ID" value="RKS85185.1"/>
    <property type="molecule type" value="Genomic_DNA"/>
</dbReference>
<evidence type="ECO:0000256" key="12">
    <source>
        <dbReference type="ARBA" id="ARBA00023285"/>
    </source>
</evidence>
<dbReference type="GO" id="GO:0005886">
    <property type="term" value="C:plasma membrane"/>
    <property type="evidence" value="ECO:0007669"/>
    <property type="project" value="UniProtKB-SubCell"/>
</dbReference>
<dbReference type="Pfam" id="PF03824">
    <property type="entry name" value="NicO"/>
    <property type="match status" value="1"/>
</dbReference>
<keyword evidence="11 13" id="KW-0472">Membrane</keyword>
<keyword evidence="6" id="KW-0533">Nickel</keyword>
<keyword evidence="3" id="KW-0171">Cobalt transport</keyword>
<sequence length="336" mass="37574">MPVSQSKPCYLTVILLVIIIIASAFAVYYYWFELITVAQQWQRYFHQQLVQFLLRTKQAPWDTGWLLVCFSLLYGILHSAGPGHGKVIITTYLATQKRHFKKCLLITVLSAILQGIVAIALITILLMMLNLSTKYLTIGEYQLERASYLVIMFVGVFLCYKAIKKLVQQLFSRHHSKITINSINPLQSAEHQHQLNCDCCGHQHIPAATDIEHKKGWLGDLGIILAIGIRPCSGALLMLIFAYTLGVYHWGIIATLAMSIGTALTTSLIALLVYHARKLAEQLVKHKQRSLVSELIPVVTHSLALIGGIVFVIMGLVLCLGMSHTYVPLGNPLLMR</sequence>
<evidence type="ECO:0000256" key="8">
    <source>
        <dbReference type="ARBA" id="ARBA00022989"/>
    </source>
</evidence>
<keyword evidence="12" id="KW-0170">Cobalt</keyword>
<evidence type="ECO:0000256" key="5">
    <source>
        <dbReference type="ARBA" id="ARBA00022475"/>
    </source>
</evidence>
<keyword evidence="5" id="KW-1003">Cell membrane</keyword>
<evidence type="ECO:0000256" key="2">
    <source>
        <dbReference type="ARBA" id="ARBA00004651"/>
    </source>
</evidence>
<dbReference type="Proteomes" id="UP000278542">
    <property type="component" value="Unassembled WGS sequence"/>
</dbReference>
<evidence type="ECO:0000256" key="9">
    <source>
        <dbReference type="ARBA" id="ARBA00023065"/>
    </source>
</evidence>
<protein>
    <recommendedName>
        <fullName evidence="13">Nickel/cobalt efflux system</fullName>
    </recommendedName>
</protein>
<evidence type="ECO:0000256" key="10">
    <source>
        <dbReference type="ARBA" id="ARBA00023112"/>
    </source>
</evidence>
<name>A0A495RCU2_9GAMM</name>
<comment type="similarity">
    <text evidence="13">Belongs to the NiCoT transporter (TC 2.A.52) family.</text>
</comment>
<gene>
    <name evidence="14" type="ORF">DES39_1694</name>
</gene>
<dbReference type="PANTHER" id="PTHR40659">
    <property type="entry name" value="NICKEL/COBALT EFFLUX SYSTEM RCNA"/>
    <property type="match status" value="1"/>
</dbReference>
<evidence type="ECO:0000256" key="4">
    <source>
        <dbReference type="ARBA" id="ARBA00022448"/>
    </source>
</evidence>
<evidence type="ECO:0000256" key="7">
    <source>
        <dbReference type="ARBA" id="ARBA00022692"/>
    </source>
</evidence>
<evidence type="ECO:0000256" key="6">
    <source>
        <dbReference type="ARBA" id="ARBA00022596"/>
    </source>
</evidence>
<keyword evidence="9" id="KW-0406">Ion transport</keyword>
<keyword evidence="8 13" id="KW-1133">Transmembrane helix</keyword>
<keyword evidence="15" id="KW-1185">Reference proteome</keyword>
<comment type="subcellular location">
    <subcellularLocation>
        <location evidence="2 13">Cell membrane</location>
        <topology evidence="2 13">Multi-pass membrane protein</topology>
    </subcellularLocation>
</comment>
<dbReference type="InterPro" id="IPR011541">
    <property type="entry name" value="Ni/Co_transpt_high_affinity"/>
</dbReference>
<feature type="transmembrane region" description="Helical" evidence="13">
    <location>
        <begin position="103"/>
        <end position="126"/>
    </location>
</feature>
<feature type="transmembrane region" description="Helical" evidence="13">
    <location>
        <begin position="9"/>
        <end position="31"/>
    </location>
</feature>
<dbReference type="GO" id="GO:0006824">
    <property type="term" value="P:cobalt ion transport"/>
    <property type="evidence" value="ECO:0007669"/>
    <property type="project" value="UniProtKB-KW"/>
</dbReference>